<dbReference type="RefSeq" id="WP_124713311.1">
    <property type="nucleotide sequence ID" value="NZ_JBKBDD010000010.1"/>
</dbReference>
<organism evidence="1 2">
    <name type="scientific">Mycolicibacterium nivoides</name>
    <dbReference type="NCBI Taxonomy" id="2487344"/>
    <lineage>
        <taxon>Bacteria</taxon>
        <taxon>Bacillati</taxon>
        <taxon>Actinomycetota</taxon>
        <taxon>Actinomycetes</taxon>
        <taxon>Mycobacteriales</taxon>
        <taxon>Mycobacteriaceae</taxon>
        <taxon>Mycolicibacterium</taxon>
    </lineage>
</organism>
<dbReference type="Gene3D" id="1.10.8.1060">
    <property type="entry name" value="Corynebacterium glutamicum thioredoxin-dependent arsenate reductase, N-terminal domain"/>
    <property type="match status" value="1"/>
</dbReference>
<evidence type="ECO:0000313" key="1">
    <source>
        <dbReference type="EMBL" id="MFN6546489.1"/>
    </source>
</evidence>
<accession>A0ABW9LGZ2</accession>
<dbReference type="NCBIfam" id="NF046112">
    <property type="entry name" value="MSMEG_6209_Nter"/>
    <property type="match status" value="1"/>
</dbReference>
<reference evidence="1 2" key="1">
    <citation type="submission" date="2024-12" db="EMBL/GenBank/DDBJ databases">
        <title>The coexistence of Mycolicibacterium septicum and Mycolicibacterium nivoides in clinical samples.</title>
        <authorList>
            <person name="Wang C."/>
            <person name="Feng Y."/>
            <person name="Zong Z."/>
        </authorList>
    </citation>
    <scope>NUCLEOTIDE SEQUENCE [LARGE SCALE GENOMIC DNA]</scope>
    <source>
        <strain evidence="1 2">120309</strain>
    </source>
</reference>
<protein>
    <submittedName>
        <fullName evidence="1">Three-helix bundle dimerization domain-containing protein</fullName>
    </submittedName>
</protein>
<name>A0ABW9LGZ2_9MYCO</name>
<comment type="caution">
    <text evidence="1">The sequence shown here is derived from an EMBL/GenBank/DDBJ whole genome shotgun (WGS) entry which is preliminary data.</text>
</comment>
<evidence type="ECO:0000313" key="2">
    <source>
        <dbReference type="Proteomes" id="UP001635816"/>
    </source>
</evidence>
<dbReference type="Proteomes" id="UP001635816">
    <property type="component" value="Unassembled WGS sequence"/>
</dbReference>
<sequence>MAEITEQTALAEVKRRLIQEFPGVAPTDVDTAVAAAHVRFELRPIRDFVPLFVEKRARHQLAQQYLPASA</sequence>
<keyword evidence="2" id="KW-1185">Reference proteome</keyword>
<proteinExistence type="predicted"/>
<gene>
    <name evidence="1" type="ORF">ACK4CT_25150</name>
</gene>
<dbReference type="EMBL" id="JBKBDD010000010">
    <property type="protein sequence ID" value="MFN6546489.1"/>
    <property type="molecule type" value="Genomic_DNA"/>
</dbReference>